<evidence type="ECO:0008006" key="3">
    <source>
        <dbReference type="Google" id="ProtNLM"/>
    </source>
</evidence>
<comment type="caution">
    <text evidence="2">The sequence shown here is derived from an EMBL/GenBank/DDBJ whole genome shotgun (WGS) entry which is preliminary data.</text>
</comment>
<evidence type="ECO:0000256" key="1">
    <source>
        <dbReference type="ARBA" id="ARBA00004196"/>
    </source>
</evidence>
<accession>A0A644ZGY2</accession>
<dbReference type="NCBIfam" id="TIGR02543">
    <property type="entry name" value="List_Bact_rpt"/>
    <property type="match status" value="1"/>
</dbReference>
<organism evidence="2">
    <name type="scientific">bioreactor metagenome</name>
    <dbReference type="NCBI Taxonomy" id="1076179"/>
    <lineage>
        <taxon>unclassified sequences</taxon>
        <taxon>metagenomes</taxon>
        <taxon>ecological metagenomes</taxon>
    </lineage>
</organism>
<protein>
    <recommendedName>
        <fullName evidence="3">DUF1566 domain-containing protein</fullName>
    </recommendedName>
</protein>
<evidence type="ECO:0000313" key="2">
    <source>
        <dbReference type="EMBL" id="MPM40059.1"/>
    </source>
</evidence>
<dbReference type="Pfam" id="PF09479">
    <property type="entry name" value="Flg_new"/>
    <property type="match status" value="1"/>
</dbReference>
<dbReference type="InterPro" id="IPR042229">
    <property type="entry name" value="Listeria/Bacterioides_rpt_sf"/>
</dbReference>
<dbReference type="GO" id="GO:0030313">
    <property type="term" value="C:cell envelope"/>
    <property type="evidence" value="ECO:0007669"/>
    <property type="project" value="UniProtKB-SubCell"/>
</dbReference>
<dbReference type="InterPro" id="IPR013378">
    <property type="entry name" value="InlB-like_B-rpt"/>
</dbReference>
<proteinExistence type="predicted"/>
<dbReference type="Gene3D" id="2.60.40.4270">
    <property type="entry name" value="Listeria-Bacteroides repeat domain"/>
    <property type="match status" value="1"/>
</dbReference>
<dbReference type="AlphaFoldDB" id="A0A644ZGY2"/>
<reference evidence="2" key="1">
    <citation type="submission" date="2019-08" db="EMBL/GenBank/DDBJ databases">
        <authorList>
            <person name="Kucharzyk K."/>
            <person name="Murdoch R.W."/>
            <person name="Higgins S."/>
            <person name="Loffler F."/>
        </authorList>
    </citation>
    <scope>NUCLEOTIDE SEQUENCE</scope>
</reference>
<comment type="subcellular location">
    <subcellularLocation>
        <location evidence="1">Cell envelope</location>
    </subcellularLocation>
</comment>
<gene>
    <name evidence="2" type="ORF">SDC9_86697</name>
</gene>
<sequence>MAYSVYDSLKEDDEYRQRIADELKVPVALELNGGEGLPELIQVGFDNPIGLSTLPHKSGYVFDGWYHESTLQNLWDMSLDTITDGTTIFAKWREYYIGDKGPAGGIIFHDKGNSNAGWRYLEVASADAGRALFGYFRPDGTDTKEIGTQSDFGAGKSNTYELTSKMTNTAYKGLSGAGTTSQYAANICSEYSIEENGIKYDDWFLPSIGELGMLYEILKNSLDMSGSYWSSTEYFDLNAWYFNFSNGEQNNINRSFLYKVRPIRAFAPPPVSQKPQNNISVKQSPIAKVNIPTPQPFEVTKEVYLGNWKDNDWDADVVIYMKDKNRLSMTYSFRDGSKVVNDYYIQQILNSKAVLKRFEDNIGEYYTLDIKTSELKLYDREGYISTLRIIRKVPLEMLLP</sequence>
<dbReference type="EMBL" id="VSSQ01008862">
    <property type="protein sequence ID" value="MPM40059.1"/>
    <property type="molecule type" value="Genomic_DNA"/>
</dbReference>
<name>A0A644ZGY2_9ZZZZ</name>